<evidence type="ECO:0008006" key="4">
    <source>
        <dbReference type="Google" id="ProtNLM"/>
    </source>
</evidence>
<evidence type="ECO:0000313" key="2">
    <source>
        <dbReference type="EMBL" id="NER63215.1"/>
    </source>
</evidence>
<proteinExistence type="predicted"/>
<keyword evidence="1" id="KW-0812">Transmembrane</keyword>
<keyword evidence="3" id="KW-1185">Reference proteome</keyword>
<accession>A0A6B3NJ14</accession>
<evidence type="ECO:0000313" key="3">
    <source>
        <dbReference type="Proteomes" id="UP000482634"/>
    </source>
</evidence>
<name>A0A6B3NJ14_9PSED</name>
<evidence type="ECO:0000256" key="1">
    <source>
        <dbReference type="SAM" id="Phobius"/>
    </source>
</evidence>
<dbReference type="AlphaFoldDB" id="A0A6B3NJ14"/>
<feature type="transmembrane region" description="Helical" evidence="1">
    <location>
        <begin position="109"/>
        <end position="131"/>
    </location>
</feature>
<comment type="caution">
    <text evidence="2">The sequence shown here is derived from an EMBL/GenBank/DDBJ whole genome shotgun (WGS) entry which is preliminary data.</text>
</comment>
<dbReference type="Proteomes" id="UP000482634">
    <property type="component" value="Unassembled WGS sequence"/>
</dbReference>
<keyword evidence="1" id="KW-0472">Membrane</keyword>
<organism evidence="2 3">
    <name type="scientific">Pseudomonas brassicae</name>
    <dbReference type="NCBI Taxonomy" id="2708063"/>
    <lineage>
        <taxon>Bacteria</taxon>
        <taxon>Pseudomonadati</taxon>
        <taxon>Pseudomonadota</taxon>
        <taxon>Gammaproteobacteria</taxon>
        <taxon>Pseudomonadales</taxon>
        <taxon>Pseudomonadaceae</taxon>
        <taxon>Pseudomonas</taxon>
    </lineage>
</organism>
<keyword evidence="1" id="KW-1133">Transmembrane helix</keyword>
<reference evidence="2 3" key="1">
    <citation type="submission" date="2020-02" db="EMBL/GenBank/DDBJ databases">
        <title>Broccoli isolated Pseudomonas sp.</title>
        <authorList>
            <person name="Fujikawa T."/>
            <person name="Sawada H."/>
        </authorList>
    </citation>
    <scope>NUCLEOTIDE SEQUENCE [LARGE SCALE GENOMIC DNA]</scope>
    <source>
        <strain evidence="2 3">MAFF212427</strain>
    </source>
</reference>
<protein>
    <recommendedName>
        <fullName evidence="4">Cyclic di-GMP-binding protein</fullName>
    </recommendedName>
</protein>
<dbReference type="EMBL" id="JAAHBU010000043">
    <property type="protein sequence ID" value="NER63215.1"/>
    <property type="molecule type" value="Genomic_DNA"/>
</dbReference>
<dbReference type="RefSeq" id="WP_163941585.1">
    <property type="nucleotide sequence ID" value="NZ_JAAHBU010000043.1"/>
</dbReference>
<sequence length="141" mass="15342">MNLDGAKPLIDVKDLQRLRAGGDDHRLLDLQGPQPLSAVSVVNANSQPGVIWYALGDQVLTPREAFVLNQGNAVVLSEDGPLTWVDSTDPQLSQKLGLSGTPFHQWRQYLAWTLPLLATAVLGILLLGVLARRSRLKKTGK</sequence>
<gene>
    <name evidence="2" type="ORF">G3436_04060</name>
</gene>